<sequence>MIVENTQFSLNPRKGMYEVIWDLVNLLTHKNLDFLAAVCHLIVVIASFDKNSKIMVENLAKLVSTEHTNFRQRQYVPLALSGLSEDPLNCVRIEALGFLPFLKKCIHSDNPDTAMAAVNCLSNVRKASAAIGQFQECTTQH</sequence>
<dbReference type="InterPro" id="IPR016024">
    <property type="entry name" value="ARM-type_fold"/>
</dbReference>
<dbReference type="AlphaFoldDB" id="A0AAV0XV34"/>
<reference evidence="1 2" key="1">
    <citation type="submission" date="2023-01" db="EMBL/GenBank/DDBJ databases">
        <authorList>
            <person name="Whitehead M."/>
        </authorList>
    </citation>
    <scope>NUCLEOTIDE SEQUENCE [LARGE SCALE GENOMIC DNA]</scope>
</reference>
<name>A0AAV0XV34_9HEMI</name>
<keyword evidence="2" id="KW-1185">Reference proteome</keyword>
<protein>
    <submittedName>
        <fullName evidence="1">Uncharacterized protein</fullName>
    </submittedName>
</protein>
<dbReference type="InterPro" id="IPR011989">
    <property type="entry name" value="ARM-like"/>
</dbReference>
<accession>A0AAV0XV34</accession>
<evidence type="ECO:0000313" key="1">
    <source>
        <dbReference type="EMBL" id="CAI6372028.1"/>
    </source>
</evidence>
<dbReference type="SUPFAM" id="SSF48371">
    <property type="entry name" value="ARM repeat"/>
    <property type="match status" value="1"/>
</dbReference>
<dbReference type="EMBL" id="CARXXK010001017">
    <property type="protein sequence ID" value="CAI6372028.1"/>
    <property type="molecule type" value="Genomic_DNA"/>
</dbReference>
<dbReference type="Proteomes" id="UP001160148">
    <property type="component" value="Unassembled WGS sequence"/>
</dbReference>
<organism evidence="1 2">
    <name type="scientific">Macrosiphum euphorbiae</name>
    <name type="common">potato aphid</name>
    <dbReference type="NCBI Taxonomy" id="13131"/>
    <lineage>
        <taxon>Eukaryota</taxon>
        <taxon>Metazoa</taxon>
        <taxon>Ecdysozoa</taxon>
        <taxon>Arthropoda</taxon>
        <taxon>Hexapoda</taxon>
        <taxon>Insecta</taxon>
        <taxon>Pterygota</taxon>
        <taxon>Neoptera</taxon>
        <taxon>Paraneoptera</taxon>
        <taxon>Hemiptera</taxon>
        <taxon>Sternorrhyncha</taxon>
        <taxon>Aphidomorpha</taxon>
        <taxon>Aphidoidea</taxon>
        <taxon>Aphididae</taxon>
        <taxon>Macrosiphini</taxon>
        <taxon>Macrosiphum</taxon>
    </lineage>
</organism>
<dbReference type="Gene3D" id="1.25.10.10">
    <property type="entry name" value="Leucine-rich Repeat Variant"/>
    <property type="match status" value="1"/>
</dbReference>
<proteinExistence type="predicted"/>
<evidence type="ECO:0000313" key="2">
    <source>
        <dbReference type="Proteomes" id="UP001160148"/>
    </source>
</evidence>
<comment type="caution">
    <text evidence="1">The sequence shown here is derived from an EMBL/GenBank/DDBJ whole genome shotgun (WGS) entry which is preliminary data.</text>
</comment>
<gene>
    <name evidence="1" type="ORF">MEUPH1_LOCUS25962</name>
</gene>